<dbReference type="STRING" id="1399860.A0A2C5YIK2"/>
<dbReference type="CDD" id="cd12148">
    <property type="entry name" value="fungal_TF_MHR"/>
    <property type="match status" value="1"/>
</dbReference>
<keyword evidence="2" id="KW-0479">Metal-binding</keyword>
<sequence length="779" mass="85087">MADSSRNRGKLPTAKWGAACAACAAAKAKCIRSDNSPGAKCNRCQRLLKECTGQVHRPRKKRESKPSRTAQIEERLNGLVNLLQATSDLPAPLAAATTATPGPPPLAAAAHQAQLERPASSQKTPSGASTYSRRLTDTHASQSPLASPWAIAPNYNSFALPGCICWPVHVASYPPPESDDVLLQIYRRDMQPVHPFVIIPPSCTAAALGASRPFLMSAIRMAASFRNLRAMAAQMSQLMLHLSDYMLVRSQRSLDLLQGIIVMLGWYQYHCFQHAQMNNLIALAVSLVGELGLNRPPVLREQTSLMVARPEKPAGRTNEERRACAAVWYLNSVMATSFGRLEPMRYSAYLQQCIKELEASHEYETDVTVVFLLRLQHLTDCIHENNCRDTAVDSFHGIPTAPASVYVQAFQSELNRLSSKLPAHLKADKTIQILLHTASLRLYEPPIADMAHIKQLSESLTTGSIGAGTPLDKMYQTNAALRAWFDTWLSMPVASYCIQPATVAAQFVYAIVMLGRWAKLATPRTMYHGGPPMPGTGTSSMSEYTADGRPEPCSADRAESSPCQTAAMAYRRVEGRETCPYETEPGLPAAVAALQSQLQSQPALTVNIPEILSSVCSRMEQANALVHQTCVESGMIDSNIWSFSALKVRITRVKLEQWAELVSAGADACSRESRGANTAHSENNNHEPQTHARLDNEAVNGGNLRADTGQWRGSYPQQNSNSVLQFGSLAQDQTQIQNFLGGTPWTSDVLDGIDPNVWLESYLDWGAVMMNTATGSAEQ</sequence>
<dbReference type="PANTHER" id="PTHR31845:SF10">
    <property type="entry name" value="ZN(II)2CYS6 TRANSCRIPTION FACTOR (EUROFUNG)"/>
    <property type="match status" value="1"/>
</dbReference>
<evidence type="ECO:0000313" key="9">
    <source>
        <dbReference type="EMBL" id="PHH67320.1"/>
    </source>
</evidence>
<evidence type="ECO:0000256" key="6">
    <source>
        <dbReference type="ARBA" id="ARBA00023242"/>
    </source>
</evidence>
<evidence type="ECO:0000256" key="7">
    <source>
        <dbReference type="SAM" id="MobiDB-lite"/>
    </source>
</evidence>
<comment type="subcellular location">
    <subcellularLocation>
        <location evidence="1">Nucleus</location>
    </subcellularLocation>
</comment>
<feature type="compositionally biased region" description="Low complexity" evidence="7">
    <location>
        <begin position="529"/>
        <end position="542"/>
    </location>
</feature>
<dbReference type="GO" id="GO:0000976">
    <property type="term" value="F:transcription cis-regulatory region binding"/>
    <property type="evidence" value="ECO:0007669"/>
    <property type="project" value="TreeGrafter"/>
</dbReference>
<dbReference type="InterPro" id="IPR001138">
    <property type="entry name" value="Zn2Cys6_DnaBD"/>
</dbReference>
<proteinExistence type="predicted"/>
<keyword evidence="4" id="KW-0238">DNA-binding</keyword>
<accession>A0A2C5YIK2</accession>
<evidence type="ECO:0000259" key="8">
    <source>
        <dbReference type="PROSITE" id="PS00463"/>
    </source>
</evidence>
<gene>
    <name evidence="9" type="ORF">CDD81_83</name>
</gene>
<dbReference type="PANTHER" id="PTHR31845">
    <property type="entry name" value="FINGER DOMAIN PROTEIN, PUTATIVE-RELATED"/>
    <property type="match status" value="1"/>
</dbReference>
<dbReference type="Proteomes" id="UP000226192">
    <property type="component" value="Unassembled WGS sequence"/>
</dbReference>
<keyword evidence="5" id="KW-0804">Transcription</keyword>
<dbReference type="PROSITE" id="PS00463">
    <property type="entry name" value="ZN2_CY6_FUNGAL_1"/>
    <property type="match status" value="1"/>
</dbReference>
<keyword evidence="6" id="KW-0539">Nucleus</keyword>
<reference evidence="9 10" key="1">
    <citation type="submission" date="2017-06" db="EMBL/GenBank/DDBJ databases">
        <title>Ant-infecting Ophiocordyceps genomes reveal a high diversity of potential behavioral manipulation genes and a possible major role for enterotoxins.</title>
        <authorList>
            <person name="De Bekker C."/>
            <person name="Evans H.C."/>
            <person name="Brachmann A."/>
            <person name="Hughes D.P."/>
        </authorList>
    </citation>
    <scope>NUCLEOTIDE SEQUENCE [LARGE SCALE GENOMIC DNA]</scope>
    <source>
        <strain evidence="9 10">Map64</strain>
    </source>
</reference>
<keyword evidence="3" id="KW-0805">Transcription regulation</keyword>
<name>A0A2C5YIK2_9HYPO</name>
<feature type="region of interest" description="Disordered" evidence="7">
    <location>
        <begin position="529"/>
        <end position="558"/>
    </location>
</feature>
<dbReference type="Pfam" id="PF04082">
    <property type="entry name" value="Fungal_trans"/>
    <property type="match status" value="1"/>
</dbReference>
<evidence type="ECO:0000313" key="10">
    <source>
        <dbReference type="Proteomes" id="UP000226192"/>
    </source>
</evidence>
<dbReference type="InterPro" id="IPR007219">
    <property type="entry name" value="XnlR_reg_dom"/>
</dbReference>
<feature type="domain" description="Zn(2)-C6 fungal-type" evidence="8">
    <location>
        <begin position="19"/>
        <end position="51"/>
    </location>
</feature>
<feature type="region of interest" description="Disordered" evidence="7">
    <location>
        <begin position="670"/>
        <end position="693"/>
    </location>
</feature>
<evidence type="ECO:0000256" key="3">
    <source>
        <dbReference type="ARBA" id="ARBA00023015"/>
    </source>
</evidence>
<comment type="caution">
    <text evidence="9">The sequence shown here is derived from an EMBL/GenBank/DDBJ whole genome shotgun (WGS) entry which is preliminary data.</text>
</comment>
<organism evidence="9 10">
    <name type="scientific">Ophiocordyceps australis</name>
    <dbReference type="NCBI Taxonomy" id="1399860"/>
    <lineage>
        <taxon>Eukaryota</taxon>
        <taxon>Fungi</taxon>
        <taxon>Dikarya</taxon>
        <taxon>Ascomycota</taxon>
        <taxon>Pezizomycotina</taxon>
        <taxon>Sordariomycetes</taxon>
        <taxon>Hypocreomycetidae</taxon>
        <taxon>Hypocreales</taxon>
        <taxon>Ophiocordycipitaceae</taxon>
        <taxon>Ophiocordyceps</taxon>
    </lineage>
</organism>
<evidence type="ECO:0000256" key="5">
    <source>
        <dbReference type="ARBA" id="ARBA00023163"/>
    </source>
</evidence>
<feature type="compositionally biased region" description="Basic and acidic residues" evidence="7">
    <location>
        <begin position="546"/>
        <end position="558"/>
    </location>
</feature>
<dbReference type="InterPro" id="IPR051089">
    <property type="entry name" value="prtT"/>
</dbReference>
<feature type="compositionally biased region" description="Basic and acidic residues" evidence="7">
    <location>
        <begin position="683"/>
        <end position="693"/>
    </location>
</feature>
<keyword evidence="10" id="KW-1185">Reference proteome</keyword>
<protein>
    <recommendedName>
        <fullName evidence="8">Zn(2)-C6 fungal-type domain-containing protein</fullName>
    </recommendedName>
</protein>
<evidence type="ECO:0000256" key="1">
    <source>
        <dbReference type="ARBA" id="ARBA00004123"/>
    </source>
</evidence>
<dbReference type="AlphaFoldDB" id="A0A2C5YIK2"/>
<dbReference type="OrthoDB" id="5226580at2759"/>
<dbReference type="GO" id="GO:0008270">
    <property type="term" value="F:zinc ion binding"/>
    <property type="evidence" value="ECO:0007669"/>
    <property type="project" value="InterPro"/>
</dbReference>
<feature type="compositionally biased region" description="Polar residues" evidence="7">
    <location>
        <begin position="119"/>
        <end position="139"/>
    </location>
</feature>
<dbReference type="Gene3D" id="4.10.240.10">
    <property type="entry name" value="Zn(2)-C6 fungal-type DNA-binding domain"/>
    <property type="match status" value="1"/>
</dbReference>
<dbReference type="InterPro" id="IPR036864">
    <property type="entry name" value="Zn2-C6_fun-type_DNA-bd_sf"/>
</dbReference>
<dbReference type="GO" id="GO:0006351">
    <property type="term" value="P:DNA-templated transcription"/>
    <property type="evidence" value="ECO:0007669"/>
    <property type="project" value="InterPro"/>
</dbReference>
<feature type="region of interest" description="Disordered" evidence="7">
    <location>
        <begin position="94"/>
        <end position="139"/>
    </location>
</feature>
<dbReference type="EMBL" id="NJET01000001">
    <property type="protein sequence ID" value="PHH67320.1"/>
    <property type="molecule type" value="Genomic_DNA"/>
</dbReference>
<dbReference type="GO" id="GO:0005634">
    <property type="term" value="C:nucleus"/>
    <property type="evidence" value="ECO:0007669"/>
    <property type="project" value="UniProtKB-SubCell"/>
</dbReference>
<evidence type="ECO:0000256" key="2">
    <source>
        <dbReference type="ARBA" id="ARBA00022723"/>
    </source>
</evidence>
<dbReference type="GO" id="GO:0000981">
    <property type="term" value="F:DNA-binding transcription factor activity, RNA polymerase II-specific"/>
    <property type="evidence" value="ECO:0007669"/>
    <property type="project" value="InterPro"/>
</dbReference>
<evidence type="ECO:0000256" key="4">
    <source>
        <dbReference type="ARBA" id="ARBA00023125"/>
    </source>
</evidence>